<dbReference type="GO" id="GO:0016459">
    <property type="term" value="C:myosin complex"/>
    <property type="evidence" value="ECO:0007669"/>
    <property type="project" value="UniProtKB-KW"/>
</dbReference>
<comment type="similarity">
    <text evidence="4">Belongs to the TRAFAC class myosin-kinesin ATPase superfamily. Myosin family.</text>
</comment>
<dbReference type="PROSITE" id="PS51456">
    <property type="entry name" value="MYOSIN_MOTOR"/>
    <property type="match status" value="1"/>
</dbReference>
<keyword evidence="3 4" id="KW-0009">Actin-binding</keyword>
<dbReference type="GO" id="GO:0030048">
    <property type="term" value="P:actin filament-based movement"/>
    <property type="evidence" value="ECO:0007669"/>
    <property type="project" value="TreeGrafter"/>
</dbReference>
<dbReference type="GO" id="GO:0051015">
    <property type="term" value="F:actin filament binding"/>
    <property type="evidence" value="ECO:0007669"/>
    <property type="project" value="TreeGrafter"/>
</dbReference>
<dbReference type="GO" id="GO:0005524">
    <property type="term" value="F:ATP binding"/>
    <property type="evidence" value="ECO:0007669"/>
    <property type="project" value="UniProtKB-KW"/>
</dbReference>
<dbReference type="PANTHER" id="PTHR13140:SF745">
    <property type="entry name" value="UNCONVENTIONAL MYOSIN-VI"/>
    <property type="match status" value="1"/>
</dbReference>
<dbReference type="GO" id="GO:0005886">
    <property type="term" value="C:plasma membrane"/>
    <property type="evidence" value="ECO:0007669"/>
    <property type="project" value="TreeGrafter"/>
</dbReference>
<name>A0A819WYB1_9BILA</name>
<feature type="region of interest" description="Disordered" evidence="5">
    <location>
        <begin position="283"/>
        <end position="304"/>
    </location>
</feature>
<dbReference type="GO" id="GO:0000146">
    <property type="term" value="F:microfilament motor activity"/>
    <property type="evidence" value="ECO:0007669"/>
    <property type="project" value="TreeGrafter"/>
</dbReference>
<comment type="caution">
    <text evidence="4">Lacks conserved residue(s) required for the propagation of feature annotation.</text>
</comment>
<dbReference type="GO" id="GO:0007015">
    <property type="term" value="P:actin filament organization"/>
    <property type="evidence" value="ECO:0007669"/>
    <property type="project" value="TreeGrafter"/>
</dbReference>
<feature type="non-terminal residue" evidence="7">
    <location>
        <position position="304"/>
    </location>
</feature>
<sequence>MATSSENSPGHESVVIDNDEGINGESNRTTTHFKSKVFFSKNNERVLIEKGVKGSFVTVNRFKHFGFIKRKDKTEWPDIFAREASIIDQQKKNYCIFNFTLDLIEAKTTGCFDLLDEESKLPTPQAEHFTIEVHKRNKGHPRFEFPRKSKLRSSREIRDDEGFLIQHFAGGVVYTTAQFIEKNNDALHASLLILIQESGKLNFISVGSKFRSQLTDLMNKLRSTVSYYILKFWQTQYFNRQNSTLNSPMNINRQSPSPSSIATRIVGPKPFYRSQITPDPFDYTNNYRQQNDYQQSRQHPFQRR</sequence>
<evidence type="ECO:0000256" key="5">
    <source>
        <dbReference type="SAM" id="MobiDB-lite"/>
    </source>
</evidence>
<gene>
    <name evidence="7" type="ORF">FNK824_LOCUS32806</name>
</gene>
<comment type="caution">
    <text evidence="7">The sequence shown here is derived from an EMBL/GenBank/DDBJ whole genome shotgun (WGS) entry which is preliminary data.</text>
</comment>
<dbReference type="SUPFAM" id="SSF52540">
    <property type="entry name" value="P-loop containing nucleoside triphosphate hydrolases"/>
    <property type="match status" value="1"/>
</dbReference>
<evidence type="ECO:0000313" key="7">
    <source>
        <dbReference type="EMBL" id="CAF4132338.1"/>
    </source>
</evidence>
<organism evidence="7 8">
    <name type="scientific">Rotaria sordida</name>
    <dbReference type="NCBI Taxonomy" id="392033"/>
    <lineage>
        <taxon>Eukaryota</taxon>
        <taxon>Metazoa</taxon>
        <taxon>Spiralia</taxon>
        <taxon>Gnathifera</taxon>
        <taxon>Rotifera</taxon>
        <taxon>Eurotatoria</taxon>
        <taxon>Bdelloidea</taxon>
        <taxon>Philodinida</taxon>
        <taxon>Philodinidae</taxon>
        <taxon>Rotaria</taxon>
    </lineage>
</organism>
<reference evidence="7" key="1">
    <citation type="submission" date="2021-02" db="EMBL/GenBank/DDBJ databases">
        <authorList>
            <person name="Nowell W R."/>
        </authorList>
    </citation>
    <scope>NUCLEOTIDE SEQUENCE</scope>
</reference>
<protein>
    <recommendedName>
        <fullName evidence="6">Myosin motor domain-containing protein</fullName>
    </recommendedName>
</protein>
<feature type="compositionally biased region" description="Polar residues" evidence="5">
    <location>
        <begin position="1"/>
        <end position="10"/>
    </location>
</feature>
<dbReference type="AlphaFoldDB" id="A0A819WYB1"/>
<keyword evidence="4" id="KW-0505">Motor protein</keyword>
<keyword evidence="1" id="KW-0547">Nucleotide-binding</keyword>
<dbReference type="InterPro" id="IPR001609">
    <property type="entry name" value="Myosin_head_motor_dom-like"/>
</dbReference>
<dbReference type="Pfam" id="PF00063">
    <property type="entry name" value="Myosin_head"/>
    <property type="match status" value="1"/>
</dbReference>
<dbReference type="SMART" id="SM00242">
    <property type="entry name" value="MYSc"/>
    <property type="match status" value="1"/>
</dbReference>
<feature type="region of interest" description="Disordered" evidence="5">
    <location>
        <begin position="1"/>
        <end position="28"/>
    </location>
</feature>
<evidence type="ECO:0000256" key="4">
    <source>
        <dbReference type="PROSITE-ProRule" id="PRU00782"/>
    </source>
</evidence>
<keyword evidence="2" id="KW-0067">ATP-binding</keyword>
<evidence type="ECO:0000313" key="8">
    <source>
        <dbReference type="Proteomes" id="UP000663874"/>
    </source>
</evidence>
<dbReference type="Gene3D" id="1.20.58.530">
    <property type="match status" value="1"/>
</dbReference>
<dbReference type="InterPro" id="IPR027417">
    <property type="entry name" value="P-loop_NTPase"/>
</dbReference>
<evidence type="ECO:0000259" key="6">
    <source>
        <dbReference type="PROSITE" id="PS51456"/>
    </source>
</evidence>
<evidence type="ECO:0000256" key="1">
    <source>
        <dbReference type="ARBA" id="ARBA00022741"/>
    </source>
</evidence>
<feature type="domain" description="Myosin motor" evidence="6">
    <location>
        <begin position="100"/>
        <end position="304"/>
    </location>
</feature>
<dbReference type="PANTHER" id="PTHR13140">
    <property type="entry name" value="MYOSIN"/>
    <property type="match status" value="1"/>
</dbReference>
<accession>A0A819WYB1</accession>
<evidence type="ECO:0000256" key="2">
    <source>
        <dbReference type="ARBA" id="ARBA00022840"/>
    </source>
</evidence>
<evidence type="ECO:0000256" key="3">
    <source>
        <dbReference type="ARBA" id="ARBA00023203"/>
    </source>
</evidence>
<dbReference type="EMBL" id="CAJOBE010011504">
    <property type="protein sequence ID" value="CAF4132338.1"/>
    <property type="molecule type" value="Genomic_DNA"/>
</dbReference>
<dbReference type="GO" id="GO:0030139">
    <property type="term" value="C:endocytic vesicle"/>
    <property type="evidence" value="ECO:0007669"/>
    <property type="project" value="TreeGrafter"/>
</dbReference>
<dbReference type="Proteomes" id="UP000663874">
    <property type="component" value="Unassembled WGS sequence"/>
</dbReference>
<proteinExistence type="inferred from homology"/>
<keyword evidence="4" id="KW-0518">Myosin</keyword>